<name>A0A182Y3T0_ANOST</name>
<proteinExistence type="predicted"/>
<protein>
    <submittedName>
        <fullName evidence="1">Uncharacterized protein</fullName>
    </submittedName>
</protein>
<sequence length="128" mass="14352">MNRSVLVALLGLFAIPFVASICNVGLGDRVPGDFLLDKFRFTASAVYPKQLRIDVDHIANQELQEEITFTRTKGSERCSIVIPDSKDKNRVSHTLFSLGEHREFWATLEVYGFRRGDAVSTNETTSSD</sequence>
<keyword evidence="2" id="KW-1185">Reference proteome</keyword>
<reference evidence="1" key="2">
    <citation type="submission" date="2020-05" db="UniProtKB">
        <authorList>
            <consortium name="EnsemblMetazoa"/>
        </authorList>
    </citation>
    <scope>IDENTIFICATION</scope>
    <source>
        <strain evidence="1">Indian</strain>
    </source>
</reference>
<evidence type="ECO:0000313" key="2">
    <source>
        <dbReference type="Proteomes" id="UP000076408"/>
    </source>
</evidence>
<dbReference type="EnsemblMetazoa" id="ASTEI03116-RA">
    <property type="protein sequence ID" value="ASTEI03116-PA"/>
    <property type="gene ID" value="ASTEI03116"/>
</dbReference>
<accession>A0A182Y3T0</accession>
<dbReference type="STRING" id="30069.A0A182Y3T0"/>
<evidence type="ECO:0000313" key="1">
    <source>
        <dbReference type="EnsemblMetazoa" id="ASTEI03116-PA"/>
    </source>
</evidence>
<dbReference type="VEuPathDB" id="VectorBase:ASTE006891"/>
<dbReference type="VEuPathDB" id="VectorBase:ASTEI03116"/>
<reference evidence="2" key="1">
    <citation type="journal article" date="2014" name="Genome Biol.">
        <title>Genome analysis of a major urban malaria vector mosquito, Anopheles stephensi.</title>
        <authorList>
            <person name="Jiang X."/>
            <person name="Peery A."/>
            <person name="Hall A.B."/>
            <person name="Sharma A."/>
            <person name="Chen X.G."/>
            <person name="Waterhouse R.M."/>
            <person name="Komissarov A."/>
            <person name="Riehle M.M."/>
            <person name="Shouche Y."/>
            <person name="Sharakhova M.V."/>
            <person name="Lawson D."/>
            <person name="Pakpour N."/>
            <person name="Arensburger P."/>
            <person name="Davidson V.L."/>
            <person name="Eiglmeier K."/>
            <person name="Emrich S."/>
            <person name="George P."/>
            <person name="Kennedy R.C."/>
            <person name="Mane S.P."/>
            <person name="Maslen G."/>
            <person name="Oringanje C."/>
            <person name="Qi Y."/>
            <person name="Settlage R."/>
            <person name="Tojo M."/>
            <person name="Tubio J.M."/>
            <person name="Unger M.F."/>
            <person name="Wang B."/>
            <person name="Vernick K.D."/>
            <person name="Ribeiro J.M."/>
            <person name="James A.A."/>
            <person name="Michel K."/>
            <person name="Riehle M.A."/>
            <person name="Luckhart S."/>
            <person name="Sharakhov I.V."/>
            <person name="Tu Z."/>
        </authorList>
    </citation>
    <scope>NUCLEOTIDE SEQUENCE [LARGE SCALE GENOMIC DNA]</scope>
    <source>
        <strain evidence="2">Indian</strain>
    </source>
</reference>
<organism evidence="1 2">
    <name type="scientific">Anopheles stephensi</name>
    <name type="common">Indo-Pakistan malaria mosquito</name>
    <dbReference type="NCBI Taxonomy" id="30069"/>
    <lineage>
        <taxon>Eukaryota</taxon>
        <taxon>Metazoa</taxon>
        <taxon>Ecdysozoa</taxon>
        <taxon>Arthropoda</taxon>
        <taxon>Hexapoda</taxon>
        <taxon>Insecta</taxon>
        <taxon>Pterygota</taxon>
        <taxon>Neoptera</taxon>
        <taxon>Endopterygota</taxon>
        <taxon>Diptera</taxon>
        <taxon>Nematocera</taxon>
        <taxon>Culicoidea</taxon>
        <taxon>Culicidae</taxon>
        <taxon>Anophelinae</taxon>
        <taxon>Anopheles</taxon>
    </lineage>
</organism>
<dbReference type="AlphaFoldDB" id="A0A182Y3T0"/>
<dbReference type="OMA" id="FVASICN"/>
<dbReference type="Proteomes" id="UP000076408">
    <property type="component" value="Unassembled WGS sequence"/>
</dbReference>